<reference evidence="2" key="1">
    <citation type="journal article" date="2019" name="Int. J. Syst. Evol. Microbiol.">
        <title>The Global Catalogue of Microorganisms (GCM) 10K type strain sequencing project: providing services to taxonomists for standard genome sequencing and annotation.</title>
        <authorList>
            <consortium name="The Broad Institute Genomics Platform"/>
            <consortium name="The Broad Institute Genome Sequencing Center for Infectious Disease"/>
            <person name="Wu L."/>
            <person name="Ma J."/>
        </authorList>
    </citation>
    <scope>NUCLEOTIDE SEQUENCE [LARGE SCALE GENOMIC DNA]</scope>
    <source>
        <strain evidence="2">JCM 13501</strain>
    </source>
</reference>
<evidence type="ECO:0000313" key="1">
    <source>
        <dbReference type="EMBL" id="GGM30333.1"/>
    </source>
</evidence>
<dbReference type="RefSeq" id="WP_188868499.1">
    <property type="nucleotide sequence ID" value="NZ_BMNW01000018.1"/>
</dbReference>
<keyword evidence="2" id="KW-1185">Reference proteome</keyword>
<dbReference type="EMBL" id="BMNW01000018">
    <property type="protein sequence ID" value="GGM30333.1"/>
    <property type="molecule type" value="Genomic_DNA"/>
</dbReference>
<protein>
    <submittedName>
        <fullName evidence="1">Uncharacterized protein</fullName>
    </submittedName>
</protein>
<proteinExistence type="predicted"/>
<name>A0ABQ2H2V7_9PSED</name>
<sequence>MIDVNQIRRLRPQDGDVFVFSADTPYETANEFGEALHLALPGIRCLIVLGELEQFDRAMLSTEHADSSWLGWAHA</sequence>
<accession>A0ABQ2H2V7</accession>
<evidence type="ECO:0000313" key="2">
    <source>
        <dbReference type="Proteomes" id="UP000616499"/>
    </source>
</evidence>
<organism evidence="1 2">
    <name type="scientific">Pseudomonas asuensis</name>
    <dbReference type="NCBI Taxonomy" id="1825787"/>
    <lineage>
        <taxon>Bacteria</taxon>
        <taxon>Pseudomonadati</taxon>
        <taxon>Pseudomonadota</taxon>
        <taxon>Gammaproteobacteria</taxon>
        <taxon>Pseudomonadales</taxon>
        <taxon>Pseudomonadaceae</taxon>
        <taxon>Pseudomonas</taxon>
    </lineage>
</organism>
<dbReference type="Proteomes" id="UP000616499">
    <property type="component" value="Unassembled WGS sequence"/>
</dbReference>
<gene>
    <name evidence="1" type="ORF">GCM10009425_46170</name>
</gene>
<comment type="caution">
    <text evidence="1">The sequence shown here is derived from an EMBL/GenBank/DDBJ whole genome shotgun (WGS) entry which is preliminary data.</text>
</comment>